<feature type="transmembrane region" description="Helical" evidence="1">
    <location>
        <begin position="20"/>
        <end position="43"/>
    </location>
</feature>
<reference evidence="2 3" key="1">
    <citation type="submission" date="2015-09" db="EMBL/GenBank/DDBJ databases">
        <title>Complete genome sequence of Defluviimonas alba cai42t isolated from an oilfield in Xinjiang.</title>
        <authorList>
            <person name="Geng S."/>
            <person name="Pan X."/>
            <person name="Wu X."/>
        </authorList>
    </citation>
    <scope>NUCLEOTIDE SEQUENCE [LARGE SCALE GENOMIC DNA]</scope>
    <source>
        <strain evidence="3">cai42</strain>
    </source>
</reference>
<evidence type="ECO:0000256" key="1">
    <source>
        <dbReference type="SAM" id="Phobius"/>
    </source>
</evidence>
<name>A0A159Z2Y1_9RHOB</name>
<dbReference type="AlphaFoldDB" id="A0A159Z2Y1"/>
<dbReference type="STRING" id="1335048.AKL17_1214"/>
<organism evidence="2 3">
    <name type="scientific">Frigidibacter mobilis</name>
    <dbReference type="NCBI Taxonomy" id="1335048"/>
    <lineage>
        <taxon>Bacteria</taxon>
        <taxon>Pseudomonadati</taxon>
        <taxon>Pseudomonadota</taxon>
        <taxon>Alphaproteobacteria</taxon>
        <taxon>Rhodobacterales</taxon>
        <taxon>Paracoccaceae</taxon>
        <taxon>Frigidibacter</taxon>
    </lineage>
</organism>
<dbReference type="Proteomes" id="UP000076128">
    <property type="component" value="Chromosome"/>
</dbReference>
<proteinExistence type="predicted"/>
<feature type="transmembrane region" description="Helical" evidence="1">
    <location>
        <begin position="55"/>
        <end position="74"/>
    </location>
</feature>
<evidence type="ECO:0000313" key="2">
    <source>
        <dbReference type="EMBL" id="AMY68470.1"/>
    </source>
</evidence>
<dbReference type="RefSeq" id="WP_166507026.1">
    <property type="nucleotide sequence ID" value="NZ_CP012661.1"/>
</dbReference>
<keyword evidence="1" id="KW-0472">Membrane</keyword>
<gene>
    <name evidence="2" type="ORF">AKL17_1214</name>
</gene>
<keyword evidence="1" id="KW-0812">Transmembrane</keyword>
<keyword evidence="1" id="KW-1133">Transmembrane helix</keyword>
<protein>
    <submittedName>
        <fullName evidence="2">Uncharacterized protein</fullName>
    </submittedName>
</protein>
<keyword evidence="3" id="KW-1185">Reference proteome</keyword>
<dbReference type="KEGG" id="daa:AKL17_1214"/>
<sequence>MAENPLYSSLIEQFEVPEAAVTALFTILFSVVLAALLGGTRLGKMVLPELSGRDRLAFGGASAIACLLLFAATWKGLFVDDELFWVAERKAMAALAQAKEEDEKKLTELCGTGSSPLTEANVKVSGRPIEPLLEYTRYRIVSRHGSCRESFSVEWTASEGHFLYLPSAGEVIDVQFVSRHNNHGYYQRPSGVALSSSVAIGQAFSSVSTSGWAKAKQPLKSRECGATVTLMARHLPIACLAKLQGS</sequence>
<evidence type="ECO:0000313" key="3">
    <source>
        <dbReference type="Proteomes" id="UP000076128"/>
    </source>
</evidence>
<dbReference type="EMBL" id="CP012661">
    <property type="protein sequence ID" value="AMY68470.1"/>
    <property type="molecule type" value="Genomic_DNA"/>
</dbReference>
<accession>A0A159Z2Y1</accession>